<reference evidence="4 5" key="1">
    <citation type="submission" date="2017-07" db="EMBL/GenBank/DDBJ databases">
        <title>Complete genome sequence of Oryzomicrobium terrae TPP412.</title>
        <authorList>
            <person name="Chiu L.-W."/>
            <person name="Lo K.-J."/>
            <person name="Tsai Y.-M."/>
            <person name="Lin S.-S."/>
            <person name="Kuo C.-H."/>
            <person name="Liu C.-T."/>
        </authorList>
    </citation>
    <scope>NUCLEOTIDE SEQUENCE [LARGE SCALE GENOMIC DNA]</scope>
    <source>
        <strain evidence="4 5">TPP412</strain>
    </source>
</reference>
<evidence type="ECO:0000313" key="4">
    <source>
        <dbReference type="EMBL" id="QEL63769.1"/>
    </source>
</evidence>
<sequence length="177" mass="19312">MSSISRLPAGTAIRPMDAADIGPVAELARRIWQATYPGIITQDQIDYMLAQRYNATVLAEELGRDDVAWDVLWRDGARIGFAATLFPPEGEAEAKLDKLYLDPTHQRGGLGGALIAHVAERAAARGCQTLVLAVNKHNAPAIGAYRKHGFTVRESVTKDIGHGFVMDDFIMARNLSR</sequence>
<dbReference type="EMBL" id="CP022579">
    <property type="protein sequence ID" value="QEL63769.1"/>
    <property type="molecule type" value="Genomic_DNA"/>
</dbReference>
<keyword evidence="5" id="KW-1185">Reference proteome</keyword>
<keyword evidence="2" id="KW-0012">Acyltransferase</keyword>
<dbReference type="KEGG" id="otr:OTERR_02930"/>
<dbReference type="RefSeq" id="WP_149424631.1">
    <property type="nucleotide sequence ID" value="NZ_CP022579.1"/>
</dbReference>
<dbReference type="Pfam" id="PF00583">
    <property type="entry name" value="Acetyltransf_1"/>
    <property type="match status" value="1"/>
</dbReference>
<accession>A0A5C1E5D8</accession>
<protein>
    <recommendedName>
        <fullName evidence="3">N-acetyltransferase domain-containing protein</fullName>
    </recommendedName>
</protein>
<dbReference type="PANTHER" id="PTHR43877">
    <property type="entry name" value="AMINOALKYLPHOSPHONATE N-ACETYLTRANSFERASE-RELATED-RELATED"/>
    <property type="match status" value="1"/>
</dbReference>
<evidence type="ECO:0000259" key="3">
    <source>
        <dbReference type="PROSITE" id="PS51186"/>
    </source>
</evidence>
<dbReference type="Proteomes" id="UP000323671">
    <property type="component" value="Chromosome"/>
</dbReference>
<dbReference type="SUPFAM" id="SSF55729">
    <property type="entry name" value="Acyl-CoA N-acyltransferases (Nat)"/>
    <property type="match status" value="1"/>
</dbReference>
<name>A0A5C1E5D8_9RHOO</name>
<dbReference type="InterPro" id="IPR016181">
    <property type="entry name" value="Acyl_CoA_acyltransferase"/>
</dbReference>
<keyword evidence="1" id="KW-0808">Transferase</keyword>
<evidence type="ECO:0000313" key="5">
    <source>
        <dbReference type="Proteomes" id="UP000323671"/>
    </source>
</evidence>
<proteinExistence type="predicted"/>
<feature type="domain" description="N-acetyltransferase" evidence="3">
    <location>
        <begin position="11"/>
        <end position="176"/>
    </location>
</feature>
<evidence type="ECO:0000256" key="2">
    <source>
        <dbReference type="ARBA" id="ARBA00023315"/>
    </source>
</evidence>
<dbReference type="GO" id="GO:0016747">
    <property type="term" value="F:acyltransferase activity, transferring groups other than amino-acyl groups"/>
    <property type="evidence" value="ECO:0007669"/>
    <property type="project" value="InterPro"/>
</dbReference>
<organism evidence="4 5">
    <name type="scientific">Oryzomicrobium terrae</name>
    <dbReference type="NCBI Taxonomy" id="1735038"/>
    <lineage>
        <taxon>Bacteria</taxon>
        <taxon>Pseudomonadati</taxon>
        <taxon>Pseudomonadota</taxon>
        <taxon>Betaproteobacteria</taxon>
        <taxon>Rhodocyclales</taxon>
        <taxon>Rhodocyclaceae</taxon>
        <taxon>Oryzomicrobium</taxon>
    </lineage>
</organism>
<evidence type="ECO:0000256" key="1">
    <source>
        <dbReference type="ARBA" id="ARBA00022679"/>
    </source>
</evidence>
<dbReference type="AlphaFoldDB" id="A0A5C1E5D8"/>
<dbReference type="PROSITE" id="PS51186">
    <property type="entry name" value="GNAT"/>
    <property type="match status" value="1"/>
</dbReference>
<dbReference type="InterPro" id="IPR000182">
    <property type="entry name" value="GNAT_dom"/>
</dbReference>
<dbReference type="Gene3D" id="3.40.630.30">
    <property type="match status" value="1"/>
</dbReference>
<dbReference type="InterPro" id="IPR050832">
    <property type="entry name" value="Bact_Acetyltransf"/>
</dbReference>
<gene>
    <name evidence="4" type="ORF">OTERR_02930</name>
</gene>
<dbReference type="CDD" id="cd04301">
    <property type="entry name" value="NAT_SF"/>
    <property type="match status" value="1"/>
</dbReference>